<feature type="domain" description="Fumarylacetoacetase-like C-terminal" evidence="3">
    <location>
        <begin position="11"/>
        <end position="196"/>
    </location>
</feature>
<dbReference type="SUPFAM" id="SSF56529">
    <property type="entry name" value="FAH"/>
    <property type="match status" value="1"/>
</dbReference>
<dbReference type="Proteomes" id="UP000037854">
    <property type="component" value="Unassembled WGS sequence"/>
</dbReference>
<proteinExistence type="inferred from homology"/>
<protein>
    <submittedName>
        <fullName evidence="4">Fumarylacetoacetate hydrolase</fullName>
    </submittedName>
</protein>
<comment type="similarity">
    <text evidence="1">Belongs to the FAH family.</text>
</comment>
<dbReference type="PANTHER" id="PTHR11820">
    <property type="entry name" value="ACYLPYRUVASE"/>
    <property type="match status" value="1"/>
</dbReference>
<evidence type="ECO:0000256" key="1">
    <source>
        <dbReference type="ARBA" id="ARBA00010211"/>
    </source>
</evidence>
<dbReference type="EMBL" id="LGTK01000084">
    <property type="protein sequence ID" value="KPH71248.1"/>
    <property type="molecule type" value="Genomic_DNA"/>
</dbReference>
<comment type="caution">
    <text evidence="4">The sequence shown here is derived from an EMBL/GenBank/DDBJ whole genome shotgun (WGS) entry which is preliminary data.</text>
</comment>
<dbReference type="Pfam" id="PF01557">
    <property type="entry name" value="FAA_hydrolase"/>
    <property type="match status" value="1"/>
</dbReference>
<accession>A0ABR5MFT9</accession>
<evidence type="ECO:0000259" key="3">
    <source>
        <dbReference type="Pfam" id="PF01557"/>
    </source>
</evidence>
<dbReference type="RefSeq" id="WP_060669170.1">
    <property type="nucleotide sequence ID" value="NZ_JARTGE010000110.1"/>
</dbReference>
<keyword evidence="5" id="KW-1185">Reference proteome</keyword>
<keyword evidence="4" id="KW-0378">Hydrolase</keyword>
<keyword evidence="2" id="KW-0479">Metal-binding</keyword>
<dbReference type="InterPro" id="IPR036663">
    <property type="entry name" value="Fumarylacetoacetase_C_sf"/>
</dbReference>
<name>A0ABR5MFT9_9BACI</name>
<evidence type="ECO:0000256" key="2">
    <source>
        <dbReference type="ARBA" id="ARBA00022723"/>
    </source>
</evidence>
<dbReference type="GO" id="GO:0016787">
    <property type="term" value="F:hydrolase activity"/>
    <property type="evidence" value="ECO:0007669"/>
    <property type="project" value="UniProtKB-KW"/>
</dbReference>
<evidence type="ECO:0000313" key="4">
    <source>
        <dbReference type="EMBL" id="KPH71248.1"/>
    </source>
</evidence>
<sequence length="212" mass="23606">MNFKNNDMNNIYCVGRNFAMHAKELNNPVPTSPFLFLKPSHALVEANGEKVVLPKDKGVIRYETELVLKVSKSYERGITVDELVHSMALGLDMTLVDVQNDLKKKGQPWLLAKGFKNSAIITPFIPFPGVEDCKKVNFSLEKNEKTVQVGNIKDMIFDLQTIVDFVGLEFGLGEGDIIFTGTPQGVGNVENGDKLKLFWDKEILGECTVALE</sequence>
<reference evidence="4 5" key="1">
    <citation type="submission" date="2015-07" db="EMBL/GenBank/DDBJ databases">
        <title>High-quality draft genome sequence of Oceanobacillus caeni HM6, a bacillus isolated from a human feces.</title>
        <authorList>
            <person name="Kumar J."/>
            <person name="Verma M.K."/>
            <person name="Pandey R."/>
            <person name="Bhambi M."/>
            <person name="Chauhan N."/>
        </authorList>
    </citation>
    <scope>NUCLEOTIDE SEQUENCE [LARGE SCALE GENOMIC DNA]</scope>
    <source>
        <strain evidence="4 5">HM6</strain>
    </source>
</reference>
<gene>
    <name evidence="4" type="ORF">AFL42_15800</name>
</gene>
<dbReference type="PANTHER" id="PTHR11820:SF7">
    <property type="entry name" value="ACYLPYRUVASE FAHD1, MITOCHONDRIAL"/>
    <property type="match status" value="1"/>
</dbReference>
<dbReference type="Gene3D" id="3.90.850.10">
    <property type="entry name" value="Fumarylacetoacetase-like, C-terminal domain"/>
    <property type="match status" value="1"/>
</dbReference>
<organism evidence="4 5">
    <name type="scientific">Oceanobacillus caeni</name>
    <dbReference type="NCBI Taxonomy" id="405946"/>
    <lineage>
        <taxon>Bacteria</taxon>
        <taxon>Bacillati</taxon>
        <taxon>Bacillota</taxon>
        <taxon>Bacilli</taxon>
        <taxon>Bacillales</taxon>
        <taxon>Bacillaceae</taxon>
        <taxon>Oceanobacillus</taxon>
    </lineage>
</organism>
<evidence type="ECO:0000313" key="5">
    <source>
        <dbReference type="Proteomes" id="UP000037854"/>
    </source>
</evidence>
<dbReference type="InterPro" id="IPR011234">
    <property type="entry name" value="Fumarylacetoacetase-like_C"/>
</dbReference>